<evidence type="ECO:0000256" key="12">
    <source>
        <dbReference type="SAM" id="Phobius"/>
    </source>
</evidence>
<evidence type="ECO:0000256" key="3">
    <source>
        <dbReference type="ARBA" id="ARBA00009699"/>
    </source>
</evidence>
<comment type="similarity">
    <text evidence="3 10">Belongs to the glycosyl hydrolase 76 family.</text>
</comment>
<evidence type="ECO:0000256" key="2">
    <source>
        <dbReference type="ARBA" id="ARBA00004308"/>
    </source>
</evidence>
<keyword evidence="15" id="KW-1185">Reference proteome</keyword>
<comment type="caution">
    <text evidence="14">The sequence shown here is derived from an EMBL/GenBank/DDBJ whole genome shotgun (WGS) entry which is preliminary data.</text>
</comment>
<keyword evidence="7 12" id="KW-0472">Membrane</keyword>
<proteinExistence type="inferred from homology"/>
<dbReference type="PANTHER" id="PTHR12145">
    <property type="entry name" value="MANNAN ENDO-1,6-ALPHA-MANNOSIDASE DCW1"/>
    <property type="match status" value="1"/>
</dbReference>
<dbReference type="AlphaFoldDB" id="A0A9P4QCB2"/>
<dbReference type="Proteomes" id="UP000799441">
    <property type="component" value="Unassembled WGS sequence"/>
</dbReference>
<evidence type="ECO:0000256" key="5">
    <source>
        <dbReference type="ARBA" id="ARBA00022729"/>
    </source>
</evidence>
<evidence type="ECO:0000313" key="15">
    <source>
        <dbReference type="Proteomes" id="UP000799441"/>
    </source>
</evidence>
<evidence type="ECO:0000256" key="11">
    <source>
        <dbReference type="SAM" id="MobiDB-lite"/>
    </source>
</evidence>
<keyword evidence="6 10" id="KW-0378">Hydrolase</keyword>
<evidence type="ECO:0000256" key="8">
    <source>
        <dbReference type="ARBA" id="ARBA00023180"/>
    </source>
</evidence>
<keyword evidence="12" id="KW-1133">Transmembrane helix</keyword>
<keyword evidence="12" id="KW-0812">Transmembrane</keyword>
<sequence>MRLLSSKKVSAALLLVASQQQFVSGLQLDVNSQENIREVASTVAYGLMKWYHGNETGQTPGMLPYPFYWWEAGAMFGTIIDYWYFTGDDTYNDNVIEAMIHQASPTINFMPPNQTRSEGNDDQGFWGLAVMEAAEVKFPNPPASDPQWVELAQGVFNSQAERWDDSACAGGLKWQIFPWNNGYNYKNSISNGCFFQIAARLGAYTDNQTYYDWASRTYDWMESIGLVGPDGNIYDGTNDLQNCSEINHMEWSYNSGIMMYGSAVMWNKTEGAERQKWNDRVYSILNATTRNFFTNDQIMYEAACEAGKTCNQDQVSFKAYLSRWMSATAKVMPSTHDIIMPMLAKSAVAAAQSCSGGTDGVTCGTQWTVTGWDGMYGPGQQMSALEVIQSNLIDRVSGPVSNTTGGTSRGNPSAGTGGSANGPIVPPDQITTGDKAGAGILTALVLILILGGAWWMVA</sequence>
<keyword evidence="8" id="KW-0325">Glycoprotein</keyword>
<dbReference type="PIRSF" id="PIRSF016302">
    <property type="entry name" value="Man_a_manosd"/>
    <property type="match status" value="1"/>
</dbReference>
<organism evidence="14 15">
    <name type="scientific">Polychaeton citri CBS 116435</name>
    <dbReference type="NCBI Taxonomy" id="1314669"/>
    <lineage>
        <taxon>Eukaryota</taxon>
        <taxon>Fungi</taxon>
        <taxon>Dikarya</taxon>
        <taxon>Ascomycota</taxon>
        <taxon>Pezizomycotina</taxon>
        <taxon>Dothideomycetes</taxon>
        <taxon>Dothideomycetidae</taxon>
        <taxon>Capnodiales</taxon>
        <taxon>Capnodiaceae</taxon>
        <taxon>Polychaeton</taxon>
    </lineage>
</organism>
<dbReference type="InterPro" id="IPR008928">
    <property type="entry name" value="6-hairpin_glycosidase_sf"/>
</dbReference>
<dbReference type="PANTHER" id="PTHR12145:SF36">
    <property type="entry name" value="MANNAN ENDO-1,6-ALPHA-MANNOSIDASE DCW1"/>
    <property type="match status" value="1"/>
</dbReference>
<evidence type="ECO:0000313" key="14">
    <source>
        <dbReference type="EMBL" id="KAF2722261.1"/>
    </source>
</evidence>
<reference evidence="14" key="1">
    <citation type="journal article" date="2020" name="Stud. Mycol.">
        <title>101 Dothideomycetes genomes: a test case for predicting lifestyles and emergence of pathogens.</title>
        <authorList>
            <person name="Haridas S."/>
            <person name="Albert R."/>
            <person name="Binder M."/>
            <person name="Bloem J."/>
            <person name="Labutti K."/>
            <person name="Salamov A."/>
            <person name="Andreopoulos B."/>
            <person name="Baker S."/>
            <person name="Barry K."/>
            <person name="Bills G."/>
            <person name="Bluhm B."/>
            <person name="Cannon C."/>
            <person name="Castanera R."/>
            <person name="Culley D."/>
            <person name="Daum C."/>
            <person name="Ezra D."/>
            <person name="Gonzalez J."/>
            <person name="Henrissat B."/>
            <person name="Kuo A."/>
            <person name="Liang C."/>
            <person name="Lipzen A."/>
            <person name="Lutzoni F."/>
            <person name="Magnuson J."/>
            <person name="Mondo S."/>
            <person name="Nolan M."/>
            <person name="Ohm R."/>
            <person name="Pangilinan J."/>
            <person name="Park H.-J."/>
            <person name="Ramirez L."/>
            <person name="Alfaro M."/>
            <person name="Sun H."/>
            <person name="Tritt A."/>
            <person name="Yoshinaga Y."/>
            <person name="Zwiers L.-H."/>
            <person name="Turgeon B."/>
            <person name="Goodwin S."/>
            <person name="Spatafora J."/>
            <person name="Crous P."/>
            <person name="Grigoriev I."/>
        </authorList>
    </citation>
    <scope>NUCLEOTIDE SEQUENCE</scope>
    <source>
        <strain evidence="14">CBS 116435</strain>
    </source>
</reference>
<dbReference type="Gene3D" id="1.50.10.20">
    <property type="match status" value="1"/>
</dbReference>
<evidence type="ECO:0000256" key="7">
    <source>
        <dbReference type="ARBA" id="ARBA00023136"/>
    </source>
</evidence>
<feature type="region of interest" description="Disordered" evidence="11">
    <location>
        <begin position="398"/>
        <end position="429"/>
    </location>
</feature>
<dbReference type="Pfam" id="PF03663">
    <property type="entry name" value="Glyco_hydro_76"/>
    <property type="match status" value="1"/>
</dbReference>
<comment type="subcellular location">
    <subcellularLocation>
        <location evidence="2">Endomembrane system</location>
    </subcellularLocation>
</comment>
<dbReference type="GO" id="GO:0008496">
    <property type="term" value="F:mannan endo-1,6-alpha-mannosidase activity"/>
    <property type="evidence" value="ECO:0007669"/>
    <property type="project" value="UniProtKB-UniRule"/>
</dbReference>
<accession>A0A9P4QCB2</accession>
<evidence type="ECO:0000256" key="9">
    <source>
        <dbReference type="ARBA" id="ARBA00023295"/>
    </source>
</evidence>
<protein>
    <recommendedName>
        <fullName evidence="4 10">Mannan endo-1,6-alpha-mannosidase</fullName>
        <ecNumber evidence="4 10">3.2.1.101</ecNumber>
    </recommendedName>
</protein>
<dbReference type="GO" id="GO:0009272">
    <property type="term" value="P:fungal-type cell wall biogenesis"/>
    <property type="evidence" value="ECO:0007669"/>
    <property type="project" value="TreeGrafter"/>
</dbReference>
<dbReference type="EC" id="3.2.1.101" evidence="4 10"/>
<evidence type="ECO:0000256" key="6">
    <source>
        <dbReference type="ARBA" id="ARBA00022801"/>
    </source>
</evidence>
<feature type="signal peptide" evidence="13">
    <location>
        <begin position="1"/>
        <end position="25"/>
    </location>
</feature>
<dbReference type="GO" id="GO:0012505">
    <property type="term" value="C:endomembrane system"/>
    <property type="evidence" value="ECO:0007669"/>
    <property type="project" value="UniProtKB-SubCell"/>
</dbReference>
<gene>
    <name evidence="14" type="ORF">K431DRAFT_302860</name>
</gene>
<keyword evidence="9 10" id="KW-0326">Glycosidase</keyword>
<name>A0A9P4QCB2_9PEZI</name>
<comment type="catalytic activity">
    <reaction evidence="1 10">
        <text>Random hydrolysis of (1-&gt;6)-alpha-D-mannosidic linkages in unbranched (1-&gt;6)-mannans.</text>
        <dbReference type="EC" id="3.2.1.101"/>
    </reaction>
</comment>
<evidence type="ECO:0000256" key="10">
    <source>
        <dbReference type="PIRNR" id="PIRNR016302"/>
    </source>
</evidence>
<feature type="transmembrane region" description="Helical" evidence="12">
    <location>
        <begin position="436"/>
        <end position="457"/>
    </location>
</feature>
<dbReference type="InterPro" id="IPR005198">
    <property type="entry name" value="Glyco_hydro_76"/>
</dbReference>
<dbReference type="InterPro" id="IPR014480">
    <property type="entry name" value="Mannan-1_6-alpha_mannosidase"/>
</dbReference>
<evidence type="ECO:0000256" key="13">
    <source>
        <dbReference type="SAM" id="SignalP"/>
    </source>
</evidence>
<dbReference type="SUPFAM" id="SSF48208">
    <property type="entry name" value="Six-hairpin glycosidases"/>
    <property type="match status" value="1"/>
</dbReference>
<dbReference type="EMBL" id="MU003784">
    <property type="protein sequence ID" value="KAF2722261.1"/>
    <property type="molecule type" value="Genomic_DNA"/>
</dbReference>
<dbReference type="OrthoDB" id="4187847at2759"/>
<feature type="compositionally biased region" description="Polar residues" evidence="11">
    <location>
        <begin position="399"/>
        <end position="414"/>
    </location>
</feature>
<keyword evidence="5 13" id="KW-0732">Signal</keyword>
<evidence type="ECO:0000256" key="1">
    <source>
        <dbReference type="ARBA" id="ARBA00001452"/>
    </source>
</evidence>
<feature type="chain" id="PRO_5040403398" description="Mannan endo-1,6-alpha-mannosidase" evidence="13">
    <location>
        <begin position="26"/>
        <end position="458"/>
    </location>
</feature>
<dbReference type="FunFam" id="1.50.10.20:FF:000006">
    <property type="entry name" value="Mannan endo-1,6-alpha-mannosidase"/>
    <property type="match status" value="1"/>
</dbReference>
<evidence type="ECO:0000256" key="4">
    <source>
        <dbReference type="ARBA" id="ARBA00012350"/>
    </source>
</evidence>
<dbReference type="GO" id="GO:0016052">
    <property type="term" value="P:carbohydrate catabolic process"/>
    <property type="evidence" value="ECO:0007669"/>
    <property type="project" value="InterPro"/>
</dbReference>